<dbReference type="Proteomes" id="UP000199017">
    <property type="component" value="Unassembled WGS sequence"/>
</dbReference>
<feature type="transmembrane region" description="Helical" evidence="1">
    <location>
        <begin position="7"/>
        <end position="28"/>
    </location>
</feature>
<organism evidence="2 3">
    <name type="scientific">Alteribacillus bidgolensis</name>
    <dbReference type="NCBI Taxonomy" id="930129"/>
    <lineage>
        <taxon>Bacteria</taxon>
        <taxon>Bacillati</taxon>
        <taxon>Bacillota</taxon>
        <taxon>Bacilli</taxon>
        <taxon>Bacillales</taxon>
        <taxon>Bacillaceae</taxon>
        <taxon>Alteribacillus</taxon>
    </lineage>
</organism>
<sequence>MANILKVLTGIWFIILMVQVLSAYGRYIAEVPDYLLIIFLILFSGVIIREFKKGIVRELEQNSSGQ</sequence>
<reference evidence="2 3" key="1">
    <citation type="submission" date="2016-10" db="EMBL/GenBank/DDBJ databases">
        <authorList>
            <person name="de Groot N.N."/>
        </authorList>
    </citation>
    <scope>NUCLEOTIDE SEQUENCE [LARGE SCALE GENOMIC DNA]</scope>
    <source>
        <strain evidence="3">P4B,CCM 7963,CECT 7998,DSM 25260,IBRC-M 10614,KCTC 13821</strain>
    </source>
</reference>
<proteinExistence type="predicted"/>
<feature type="transmembrane region" description="Helical" evidence="1">
    <location>
        <begin position="34"/>
        <end position="51"/>
    </location>
</feature>
<keyword evidence="3" id="KW-1185">Reference proteome</keyword>
<dbReference type="AlphaFoldDB" id="A0A1G8L3V0"/>
<gene>
    <name evidence="2" type="ORF">SAMN05216352_108140</name>
</gene>
<keyword evidence="1" id="KW-0812">Transmembrane</keyword>
<protein>
    <submittedName>
        <fullName evidence="2">Uncharacterized protein</fullName>
    </submittedName>
</protein>
<dbReference type="RefSeq" id="WP_091586031.1">
    <property type="nucleotide sequence ID" value="NZ_FNDU01000008.1"/>
</dbReference>
<dbReference type="OrthoDB" id="2973964at2"/>
<evidence type="ECO:0000313" key="2">
    <source>
        <dbReference type="EMBL" id="SDI50315.1"/>
    </source>
</evidence>
<keyword evidence="1" id="KW-0472">Membrane</keyword>
<keyword evidence="1" id="KW-1133">Transmembrane helix</keyword>
<dbReference type="EMBL" id="FNDU01000008">
    <property type="protein sequence ID" value="SDI50315.1"/>
    <property type="molecule type" value="Genomic_DNA"/>
</dbReference>
<name>A0A1G8L3V0_9BACI</name>
<evidence type="ECO:0000313" key="3">
    <source>
        <dbReference type="Proteomes" id="UP000199017"/>
    </source>
</evidence>
<evidence type="ECO:0000256" key="1">
    <source>
        <dbReference type="SAM" id="Phobius"/>
    </source>
</evidence>
<accession>A0A1G8L3V0</accession>